<feature type="chain" id="PRO_5046774297" evidence="3">
    <location>
        <begin position="20"/>
        <end position="384"/>
    </location>
</feature>
<protein>
    <submittedName>
        <fullName evidence="4">Uncharacterized protein</fullName>
    </submittedName>
</protein>
<name>A0ABR4CWB5_9HELO</name>
<accession>A0ABR4CWB5</accession>
<feature type="region of interest" description="Disordered" evidence="1">
    <location>
        <begin position="331"/>
        <end position="384"/>
    </location>
</feature>
<feature type="region of interest" description="Disordered" evidence="1">
    <location>
        <begin position="232"/>
        <end position="285"/>
    </location>
</feature>
<keyword evidence="2" id="KW-0812">Transmembrane</keyword>
<evidence type="ECO:0000256" key="1">
    <source>
        <dbReference type="SAM" id="MobiDB-lite"/>
    </source>
</evidence>
<evidence type="ECO:0000256" key="3">
    <source>
        <dbReference type="SAM" id="SignalP"/>
    </source>
</evidence>
<reference evidence="4 5" key="1">
    <citation type="journal article" date="2024" name="Commun. Biol.">
        <title>Comparative genomic analysis of thermophilic fungi reveals convergent evolutionary adaptations and gene losses.</title>
        <authorList>
            <person name="Steindorff A.S."/>
            <person name="Aguilar-Pontes M.V."/>
            <person name="Robinson A.J."/>
            <person name="Andreopoulos B."/>
            <person name="LaButti K."/>
            <person name="Kuo A."/>
            <person name="Mondo S."/>
            <person name="Riley R."/>
            <person name="Otillar R."/>
            <person name="Haridas S."/>
            <person name="Lipzen A."/>
            <person name="Grimwood J."/>
            <person name="Schmutz J."/>
            <person name="Clum A."/>
            <person name="Reid I.D."/>
            <person name="Moisan M.C."/>
            <person name="Butler G."/>
            <person name="Nguyen T.T.M."/>
            <person name="Dewar K."/>
            <person name="Conant G."/>
            <person name="Drula E."/>
            <person name="Henrissat B."/>
            <person name="Hansel C."/>
            <person name="Singer S."/>
            <person name="Hutchinson M.I."/>
            <person name="de Vries R.P."/>
            <person name="Natvig D.O."/>
            <person name="Powell A.J."/>
            <person name="Tsang A."/>
            <person name="Grigoriev I.V."/>
        </authorList>
    </citation>
    <scope>NUCLEOTIDE SEQUENCE [LARGE SCALE GENOMIC DNA]</scope>
    <source>
        <strain evidence="4 5">CBS 494.80</strain>
    </source>
</reference>
<feature type="compositionally biased region" description="Basic and acidic residues" evidence="1">
    <location>
        <begin position="332"/>
        <end position="347"/>
    </location>
</feature>
<keyword evidence="5" id="KW-1185">Reference proteome</keyword>
<feature type="compositionally biased region" description="Polar residues" evidence="1">
    <location>
        <begin position="233"/>
        <end position="253"/>
    </location>
</feature>
<keyword evidence="2" id="KW-1133">Transmembrane helix</keyword>
<keyword evidence="3" id="KW-0732">Signal</keyword>
<evidence type="ECO:0000313" key="5">
    <source>
        <dbReference type="Proteomes" id="UP001595075"/>
    </source>
</evidence>
<sequence length="384" mass="41725">MGICYRLLLVSLLLQPCLSWSHGTTVDLAWPPLAAESYGTINSVEQPTYNNDFFPCSNQPIDSSTPRVVFPVTGGRLQFNLTNTTDLITYKYIGSIYIGQFSGDTAPARNASEYITTYAWKDFRTSPDCGETVNLTRYVNEAFEMVAGEEDTNINERDIIGMNATIAIRNVLFSTDSYYDYPGDIYNVEEMYQCGYITIGPPGISIQAGDFCNSEEGLAYIASISSFGVAATATPTSGRPSNPSSTSDSILTRTRSASTSPSATTAQPTTTSSVTSPSENNNTSHNKSLIIGVSVSVGISLILLIIGIVLFRRRKQRKGTMGPDTIVTRQEGLGKSEKQNGEKKMEREEDAVEDILTKEGNDGEGKIESSGNSVKSEVLPVYEK</sequence>
<evidence type="ECO:0000313" key="4">
    <source>
        <dbReference type="EMBL" id="KAL2073877.1"/>
    </source>
</evidence>
<feature type="compositionally biased region" description="Basic and acidic residues" evidence="1">
    <location>
        <begin position="355"/>
        <end position="367"/>
    </location>
</feature>
<gene>
    <name evidence="4" type="ORF">VTL71DRAFT_11203</name>
</gene>
<dbReference type="Proteomes" id="UP001595075">
    <property type="component" value="Unassembled WGS sequence"/>
</dbReference>
<feature type="compositionally biased region" description="Low complexity" evidence="1">
    <location>
        <begin position="254"/>
        <end position="285"/>
    </location>
</feature>
<feature type="transmembrane region" description="Helical" evidence="2">
    <location>
        <begin position="289"/>
        <end position="311"/>
    </location>
</feature>
<evidence type="ECO:0000256" key="2">
    <source>
        <dbReference type="SAM" id="Phobius"/>
    </source>
</evidence>
<organism evidence="4 5">
    <name type="scientific">Oculimacula yallundae</name>
    <dbReference type="NCBI Taxonomy" id="86028"/>
    <lineage>
        <taxon>Eukaryota</taxon>
        <taxon>Fungi</taxon>
        <taxon>Dikarya</taxon>
        <taxon>Ascomycota</taxon>
        <taxon>Pezizomycotina</taxon>
        <taxon>Leotiomycetes</taxon>
        <taxon>Helotiales</taxon>
        <taxon>Ploettnerulaceae</taxon>
        <taxon>Oculimacula</taxon>
    </lineage>
</organism>
<comment type="caution">
    <text evidence="4">The sequence shown here is derived from an EMBL/GenBank/DDBJ whole genome shotgun (WGS) entry which is preliminary data.</text>
</comment>
<dbReference type="EMBL" id="JAZHXI010000003">
    <property type="protein sequence ID" value="KAL2073877.1"/>
    <property type="molecule type" value="Genomic_DNA"/>
</dbReference>
<feature type="signal peptide" evidence="3">
    <location>
        <begin position="1"/>
        <end position="19"/>
    </location>
</feature>
<keyword evidence="2" id="KW-0472">Membrane</keyword>
<proteinExistence type="predicted"/>